<dbReference type="SMART" id="SM00331">
    <property type="entry name" value="PP2C_SIG"/>
    <property type="match status" value="1"/>
</dbReference>
<comment type="caution">
    <text evidence="3">The sequence shown here is derived from an EMBL/GenBank/DDBJ whole genome shotgun (WGS) entry which is preliminary data.</text>
</comment>
<dbReference type="SUPFAM" id="SSF52540">
    <property type="entry name" value="P-loop containing nucleoside triphosphate hydrolases"/>
    <property type="match status" value="1"/>
</dbReference>
<dbReference type="GO" id="GO:0005524">
    <property type="term" value="F:ATP binding"/>
    <property type="evidence" value="ECO:0007669"/>
    <property type="project" value="InterPro"/>
</dbReference>
<dbReference type="Pfam" id="PF00069">
    <property type="entry name" value="Pkinase"/>
    <property type="match status" value="1"/>
</dbReference>
<dbReference type="InterPro" id="IPR036457">
    <property type="entry name" value="PPM-type-like_dom_sf"/>
</dbReference>
<dbReference type="PANTHER" id="PTHR43642">
    <property type="entry name" value="HYBRID SIGNAL TRANSDUCTION HISTIDINE KINASE G"/>
    <property type="match status" value="1"/>
</dbReference>
<dbReference type="InterPro" id="IPR003018">
    <property type="entry name" value="GAF"/>
</dbReference>
<dbReference type="InterPro" id="IPR001932">
    <property type="entry name" value="PPM-type_phosphatase-like_dom"/>
</dbReference>
<reference evidence="3" key="1">
    <citation type="journal article" date="2020" name="mSystems">
        <title>Genome- and Community-Level Interaction Insights into Carbon Utilization and Element Cycling Functions of Hydrothermarchaeota in Hydrothermal Sediment.</title>
        <authorList>
            <person name="Zhou Z."/>
            <person name="Liu Y."/>
            <person name="Xu W."/>
            <person name="Pan J."/>
            <person name="Luo Z.H."/>
            <person name="Li M."/>
        </authorList>
    </citation>
    <scope>NUCLEOTIDE SEQUENCE [LARGE SCALE GENOMIC DNA]</scope>
    <source>
        <strain evidence="3">SpSt-374</strain>
    </source>
</reference>
<dbReference type="CDD" id="cd14014">
    <property type="entry name" value="STKc_PknB_like"/>
    <property type="match status" value="1"/>
</dbReference>
<feature type="domain" description="Protein kinase" evidence="2">
    <location>
        <begin position="7"/>
        <end position="279"/>
    </location>
</feature>
<dbReference type="SUPFAM" id="SSF55781">
    <property type="entry name" value="GAF domain-like"/>
    <property type="match status" value="1"/>
</dbReference>
<evidence type="ECO:0000259" key="2">
    <source>
        <dbReference type="PROSITE" id="PS50011"/>
    </source>
</evidence>
<dbReference type="InterPro" id="IPR041664">
    <property type="entry name" value="AAA_16"/>
</dbReference>
<dbReference type="InterPro" id="IPR000719">
    <property type="entry name" value="Prot_kinase_dom"/>
</dbReference>
<dbReference type="EMBL" id="DSPX01000249">
    <property type="protein sequence ID" value="HGG03572.1"/>
    <property type="molecule type" value="Genomic_DNA"/>
</dbReference>
<accession>A0A7C3VKD2</accession>
<evidence type="ECO:0000313" key="3">
    <source>
        <dbReference type="EMBL" id="HGG03572.1"/>
    </source>
</evidence>
<dbReference type="PANTHER" id="PTHR43642:SF1">
    <property type="entry name" value="HYBRID SIGNAL TRANSDUCTION HISTIDINE KINASE G"/>
    <property type="match status" value="1"/>
</dbReference>
<dbReference type="Gene3D" id="3.30.450.40">
    <property type="match status" value="1"/>
</dbReference>
<sequence>MLSIPGYQISDQIYESANSLVYRGIRLEDNQAVIIKFLKQDYPTPAEITRYQQEYRLTHQLNIPGVIKALSWEKYHHTPAIVFEDFGGESLKIQAASSPENPAAFSLAEFLEIGIKIATSLAAIHSANIIHKDINPANIVYNRETKDLKIIDFGISTVLSRENPAIQNPRLLEGTLPYISPEQTGRMNRFLDYRSDFYSLGVTYYEMLAGQLPFTANDALELVHCHIAKQPVPLHQINLQIPKSISNIVMKLMAKTAEERYQSAWGLKADLETCLHQWQTQGIISEFILGSQDISEKFHLTQKLYGRAQEIETLMAAFARVAGFTYGESGGEIGENLETCTLEPVIILVSGYSGVGKSALVREIAKPITAAKGYFISGKFDQYQRNIPYAAVIKALGELVKQLLSEPDKELEVWRQKILKALGANGQVITEVIPELELIIGPQPPLPNLPPTEAENRFNLCFQNFLKLFISPQHPLVIFLDDLQWADSASLKLMQLLMDSGAAGLLIIGAYRDNEVTATHPLMLTVNEMEKTPALVSRISLKPLKLDDVNQLIADTLRQPPQVTYPLAELVMAKTAGNPFFMNEFLKSLYAEGWLDFDREQQAWVWDLEQIQGQNITDNVVELMTQKIQKLPAATQEVLQLAACMGNQFDLETLAVVGENSVAETAHHLGEAMAAGLVAPLGDAYKSLVLAGEVDGDKSGKSVMVKFIHDRIQQAAYSLIPPSRQQAIHRQIGEMLLQNTTPSQREEKIFDIVNQLNQALSLITEPSSRQELAQLNLIAGQKAKTSAAYESALDYLNLAIQLLDNDSWQNQYKLTLDIYVAATQAACLCRKFPQLENTAVVVMQKASSVLDKIEVYEVNIQASMAQNKPIDAIKTARSALRLLGVTFPDAPGEADIAQALAETRAQLAEKSLEDLLQLPEMTNVHMKAAMRLLSSIFAGAYAAAPELMPLAVCKQISISLRYGNTESSAFAYSSYAIIASGIAGDIDDSYKLGQLSLKLIEQLQAYAIKAKVLLCVYLNWHWKGHIRETLTPFVDAYQNGCETGDFEFASYGAQMYCFHAYCSGSQLASLEQEMANFSLAIHELQQERSQRANGLYHQVVLNLMGKSPNPCSLRGTAYDEETSLPLHIEAQDHNSISIFHIQKMILCYWFENYSDALNNCYIAEQHLHGVVGLIHVTLLNFYDSLCHLAVLDNQAEENYKKINKKLTSNQKKLHLWAQHAPMNYQHKFDLVAAEICRVKGQNIKAIANYDRAIAGAQKNGYIQEEALANELAAKFYLTQGKITIAAAYMREARYCYLTWGANAKVKHLDTTYPQLLFRKSDASITQTRQENIPTSSTSGGQTLDLNSVMKAAQAISGEILLDNLLEKLMQILLENTGAETGYLLRESQGKFLIVARSGGENQRGSVWESIPRDNTTTLALTVVNYVVRMKESVVLTDARNEGKFQLDPYIQQQQTKSLLCVPLINQGKLVSIVYLENNLTPGAFTRERVEIVQLLSAQAAISLENAQLYRTLETKVEERTAQLAAANGEITKLNQQLTAENLRLSAELDVARRLQQMVLPKPGEIAAIHHLEIAGFMEPADEVGGDYYDVLQQDNRLKIGIGDVTGHGLESGVLMIMVQTAVRALMEAKETDPVKFLEILNRTIYGNIERMNSEKNLTMSLVDYSDGIVVLSGQHEEAILVRDALPPVVERIDTIDLGFPIGLMAEIGEFVGHQSLQLHPGDGLVLYTDGITEAENLAGEQYGIERLCAVISNFWHLSATDIRQVVIDDLRRHIGAQKVYDDITLVVVKQK</sequence>
<dbReference type="InterPro" id="IPR053159">
    <property type="entry name" value="Hybrid_Histidine_Kinase"/>
</dbReference>
<dbReference type="SMART" id="SM00065">
    <property type="entry name" value="GAF"/>
    <property type="match status" value="1"/>
</dbReference>
<protein>
    <submittedName>
        <fullName evidence="3">GAF domain-containing protein</fullName>
    </submittedName>
</protein>
<proteinExistence type="predicted"/>
<dbReference type="Gene3D" id="3.40.50.300">
    <property type="entry name" value="P-loop containing nucleotide triphosphate hydrolases"/>
    <property type="match status" value="1"/>
</dbReference>
<dbReference type="SUPFAM" id="SSF56112">
    <property type="entry name" value="Protein kinase-like (PK-like)"/>
    <property type="match status" value="1"/>
</dbReference>
<evidence type="ECO:0000256" key="1">
    <source>
        <dbReference type="SAM" id="Coils"/>
    </source>
</evidence>
<dbReference type="Pfam" id="PF01590">
    <property type="entry name" value="GAF"/>
    <property type="match status" value="1"/>
</dbReference>
<dbReference type="InterPro" id="IPR011009">
    <property type="entry name" value="Kinase-like_dom_sf"/>
</dbReference>
<dbReference type="Pfam" id="PF13191">
    <property type="entry name" value="AAA_16"/>
    <property type="match status" value="1"/>
</dbReference>
<organism evidence="3">
    <name type="scientific">Planktothricoides sp. SpSt-374</name>
    <dbReference type="NCBI Taxonomy" id="2282167"/>
    <lineage>
        <taxon>Bacteria</taxon>
        <taxon>Bacillati</taxon>
        <taxon>Cyanobacteriota</taxon>
        <taxon>Cyanophyceae</taxon>
        <taxon>Oscillatoriophycideae</taxon>
        <taxon>Oscillatoriales</taxon>
        <taxon>Oscillatoriaceae</taxon>
        <taxon>Planktothricoides</taxon>
    </lineage>
</organism>
<dbReference type="InterPro" id="IPR027417">
    <property type="entry name" value="P-loop_NTPase"/>
</dbReference>
<name>A0A7C3VKD2_9CYAN</name>
<feature type="coiled-coil region" evidence="1">
    <location>
        <begin position="1509"/>
        <end position="1554"/>
    </location>
</feature>
<dbReference type="InterPro" id="IPR029016">
    <property type="entry name" value="GAF-like_dom_sf"/>
</dbReference>
<dbReference type="Pfam" id="PF07228">
    <property type="entry name" value="SpoIIE"/>
    <property type="match status" value="1"/>
</dbReference>
<gene>
    <name evidence="3" type="ORF">ENR15_23760</name>
</gene>
<dbReference type="Gene3D" id="3.60.40.10">
    <property type="entry name" value="PPM-type phosphatase domain"/>
    <property type="match status" value="1"/>
</dbReference>
<dbReference type="PROSITE" id="PS50011">
    <property type="entry name" value="PROTEIN_KINASE_DOM"/>
    <property type="match status" value="1"/>
</dbReference>
<dbReference type="Gene3D" id="1.10.510.10">
    <property type="entry name" value="Transferase(Phosphotransferase) domain 1"/>
    <property type="match status" value="1"/>
</dbReference>
<dbReference type="GO" id="GO:0004672">
    <property type="term" value="F:protein kinase activity"/>
    <property type="evidence" value="ECO:0007669"/>
    <property type="project" value="InterPro"/>
</dbReference>
<keyword evidence="1" id="KW-0175">Coiled coil</keyword>